<dbReference type="InterPro" id="IPR011601">
    <property type="entry name" value="MurB_C"/>
</dbReference>
<evidence type="ECO:0000256" key="14">
    <source>
        <dbReference type="ARBA" id="ARBA00022984"/>
    </source>
</evidence>
<comment type="subcellular location">
    <subcellularLocation>
        <location evidence="3 20">Cytoplasm</location>
    </subcellularLocation>
</comment>
<comment type="pathway">
    <text evidence="4 20">Cell wall biogenesis; peptidoglycan biosynthesis.</text>
</comment>
<dbReference type="InterPro" id="IPR016166">
    <property type="entry name" value="FAD-bd_PCMH"/>
</dbReference>
<evidence type="ECO:0000256" key="7">
    <source>
        <dbReference type="ARBA" id="ARBA00015188"/>
    </source>
</evidence>
<name>A0A1V3I6X1_9PAST</name>
<gene>
    <name evidence="20" type="primary">murB</name>
    <name evidence="22" type="ORF">BKK48_08480</name>
</gene>
<accession>A0A1V3I6X1</accession>
<evidence type="ECO:0000256" key="2">
    <source>
        <dbReference type="ARBA" id="ARBA00003921"/>
    </source>
</evidence>
<dbReference type="Pfam" id="PF01565">
    <property type="entry name" value="FAD_binding_4"/>
    <property type="match status" value="1"/>
</dbReference>
<evidence type="ECO:0000256" key="6">
    <source>
        <dbReference type="ARBA" id="ARBA00012518"/>
    </source>
</evidence>
<dbReference type="GO" id="GO:0051301">
    <property type="term" value="P:cell division"/>
    <property type="evidence" value="ECO:0007669"/>
    <property type="project" value="UniProtKB-KW"/>
</dbReference>
<dbReference type="InterPro" id="IPR006094">
    <property type="entry name" value="Oxid_FAD_bind_N"/>
</dbReference>
<dbReference type="Gene3D" id="3.30.465.10">
    <property type="match status" value="1"/>
</dbReference>
<dbReference type="Gene3D" id="3.90.78.10">
    <property type="entry name" value="UDP-N-acetylenolpyruvoylglucosamine reductase, C-terminal domain"/>
    <property type="match status" value="1"/>
</dbReference>
<feature type="active site" evidence="20">
    <location>
        <position position="324"/>
    </location>
</feature>
<dbReference type="InterPro" id="IPR036318">
    <property type="entry name" value="FAD-bd_PCMH-like_sf"/>
</dbReference>
<evidence type="ECO:0000256" key="15">
    <source>
        <dbReference type="ARBA" id="ARBA00023002"/>
    </source>
</evidence>
<dbReference type="GO" id="GO:0071555">
    <property type="term" value="P:cell wall organization"/>
    <property type="evidence" value="ECO:0007669"/>
    <property type="project" value="UniProtKB-KW"/>
</dbReference>
<organism evidence="22 23">
    <name type="scientific">Rodentibacter heidelbergensis</name>
    <dbReference type="NCBI Taxonomy" id="1908258"/>
    <lineage>
        <taxon>Bacteria</taxon>
        <taxon>Pseudomonadati</taxon>
        <taxon>Pseudomonadota</taxon>
        <taxon>Gammaproteobacteria</taxon>
        <taxon>Pasteurellales</taxon>
        <taxon>Pasteurellaceae</taxon>
        <taxon>Rodentibacter</taxon>
    </lineage>
</organism>
<dbReference type="GO" id="GO:0071949">
    <property type="term" value="F:FAD binding"/>
    <property type="evidence" value="ECO:0007669"/>
    <property type="project" value="InterPro"/>
</dbReference>
<keyword evidence="12 20" id="KW-0521">NADP</keyword>
<keyword evidence="9 20" id="KW-0132">Cell division</keyword>
<comment type="cofactor">
    <cofactor evidence="1 20">
        <name>FAD</name>
        <dbReference type="ChEBI" id="CHEBI:57692"/>
    </cofactor>
</comment>
<evidence type="ECO:0000256" key="10">
    <source>
        <dbReference type="ARBA" id="ARBA00022630"/>
    </source>
</evidence>
<evidence type="ECO:0000256" key="19">
    <source>
        <dbReference type="ARBA" id="ARBA00048914"/>
    </source>
</evidence>
<dbReference type="OrthoDB" id="9804753at2"/>
<evidence type="ECO:0000256" key="5">
    <source>
        <dbReference type="ARBA" id="ARBA00010485"/>
    </source>
</evidence>
<dbReference type="NCBIfam" id="NF010478">
    <property type="entry name" value="PRK13903.1"/>
    <property type="match status" value="1"/>
</dbReference>
<dbReference type="Proteomes" id="UP000189437">
    <property type="component" value="Unassembled WGS sequence"/>
</dbReference>
<dbReference type="GO" id="GO:0008360">
    <property type="term" value="P:regulation of cell shape"/>
    <property type="evidence" value="ECO:0007669"/>
    <property type="project" value="UniProtKB-KW"/>
</dbReference>
<sequence>MQSLQPFHTFHIPVNAHEIIEINTLDQLKQAWAEAKAQNRPVLFLGQGSNMLFLEDFNGVVLINRLLGITHEEDDLFHYLHVNGGENWHQLVAWSLEQGMNGLENLALIPGCAGSAPIQNIGAYGVEFKDFCHYVDVLNLESGELFRLNSAECEFGYRESIFKHRYQKGYVITAIGLKLAKNWQPVLKYGSLVNFDPQRITAKQIFDEVCQIRQSKLPNPDEWGNAGSFFKNPVVSAAQFATIQKQAENIPHFPQADGSVKLAAGWLIDQCHLKGYQIGGAAVHEKQALVLINKTNASGGDVVQLARHVRKTVAEKFGVFLQPEVRFIGANGEVDSEKAIA</sequence>
<keyword evidence="15 20" id="KW-0560">Oxidoreductase</keyword>
<evidence type="ECO:0000259" key="21">
    <source>
        <dbReference type="PROSITE" id="PS51387"/>
    </source>
</evidence>
<keyword evidence="11 20" id="KW-0274">FAD</keyword>
<dbReference type="STRING" id="1908258.BKK48_08480"/>
<reference evidence="22 23" key="1">
    <citation type="submission" date="2016-10" db="EMBL/GenBank/DDBJ databases">
        <title>Rodentibacter gen. nov. and new species.</title>
        <authorList>
            <person name="Christensen H."/>
        </authorList>
    </citation>
    <scope>NUCLEOTIDE SEQUENCE [LARGE SCALE GENOMIC DNA]</scope>
    <source>
        <strain evidence="22 23">Ac69</strain>
    </source>
</reference>
<dbReference type="EC" id="1.3.1.98" evidence="6 20"/>
<feature type="active site" description="Proton donor" evidence="20">
    <location>
        <position position="228"/>
    </location>
</feature>
<dbReference type="NCBIfam" id="TIGR00179">
    <property type="entry name" value="murB"/>
    <property type="match status" value="1"/>
</dbReference>
<evidence type="ECO:0000256" key="9">
    <source>
        <dbReference type="ARBA" id="ARBA00022618"/>
    </source>
</evidence>
<dbReference type="NCBIfam" id="NF000755">
    <property type="entry name" value="PRK00046.1"/>
    <property type="match status" value="1"/>
</dbReference>
<dbReference type="InterPro" id="IPR016169">
    <property type="entry name" value="FAD-bd_PCMH_sub2"/>
</dbReference>
<feature type="domain" description="FAD-binding PCMH-type" evidence="21">
    <location>
        <begin position="12"/>
        <end position="182"/>
    </location>
</feature>
<comment type="function">
    <text evidence="2 20">Cell wall formation.</text>
</comment>
<dbReference type="InterPro" id="IPR016167">
    <property type="entry name" value="FAD-bd_PCMH_sub1"/>
</dbReference>
<dbReference type="AlphaFoldDB" id="A0A1V3I6X1"/>
<dbReference type="EMBL" id="MLHH01000023">
    <property type="protein sequence ID" value="OOF35787.1"/>
    <property type="molecule type" value="Genomic_DNA"/>
</dbReference>
<evidence type="ECO:0000313" key="22">
    <source>
        <dbReference type="EMBL" id="OOF35787.1"/>
    </source>
</evidence>
<proteinExistence type="inferred from homology"/>
<comment type="caution">
    <text evidence="22">The sequence shown here is derived from an EMBL/GenBank/DDBJ whole genome shotgun (WGS) entry which is preliminary data.</text>
</comment>
<dbReference type="HAMAP" id="MF_00037">
    <property type="entry name" value="MurB"/>
    <property type="match status" value="1"/>
</dbReference>
<evidence type="ECO:0000256" key="18">
    <source>
        <dbReference type="ARBA" id="ARBA00031026"/>
    </source>
</evidence>
<dbReference type="Pfam" id="PF02873">
    <property type="entry name" value="MurB_C"/>
    <property type="match status" value="1"/>
</dbReference>
<dbReference type="PANTHER" id="PTHR21071">
    <property type="entry name" value="UDP-N-ACETYLENOLPYRUVOYLGLUCOSAMINE REDUCTASE"/>
    <property type="match status" value="1"/>
</dbReference>
<evidence type="ECO:0000256" key="4">
    <source>
        <dbReference type="ARBA" id="ARBA00004752"/>
    </source>
</evidence>
<dbReference type="InterPro" id="IPR036635">
    <property type="entry name" value="MurB_C_sf"/>
</dbReference>
<evidence type="ECO:0000256" key="12">
    <source>
        <dbReference type="ARBA" id="ARBA00022857"/>
    </source>
</evidence>
<comment type="similarity">
    <text evidence="5 20">Belongs to the MurB family.</text>
</comment>
<evidence type="ECO:0000256" key="16">
    <source>
        <dbReference type="ARBA" id="ARBA00023306"/>
    </source>
</evidence>
<evidence type="ECO:0000256" key="1">
    <source>
        <dbReference type="ARBA" id="ARBA00001974"/>
    </source>
</evidence>
<dbReference type="GO" id="GO:0008762">
    <property type="term" value="F:UDP-N-acetylmuramate dehydrogenase activity"/>
    <property type="evidence" value="ECO:0007669"/>
    <property type="project" value="UniProtKB-UniRule"/>
</dbReference>
<evidence type="ECO:0000313" key="23">
    <source>
        <dbReference type="Proteomes" id="UP000189437"/>
    </source>
</evidence>
<dbReference type="GO" id="GO:0005829">
    <property type="term" value="C:cytosol"/>
    <property type="evidence" value="ECO:0007669"/>
    <property type="project" value="TreeGrafter"/>
</dbReference>
<dbReference type="PANTHER" id="PTHR21071:SF4">
    <property type="entry name" value="UDP-N-ACETYLENOLPYRUVOYLGLUCOSAMINE REDUCTASE"/>
    <property type="match status" value="1"/>
</dbReference>
<keyword evidence="13 20" id="KW-0133">Cell shape</keyword>
<evidence type="ECO:0000256" key="17">
    <source>
        <dbReference type="ARBA" id="ARBA00023316"/>
    </source>
</evidence>
<evidence type="ECO:0000256" key="8">
    <source>
        <dbReference type="ARBA" id="ARBA00022490"/>
    </source>
</evidence>
<dbReference type="SUPFAM" id="SSF56194">
    <property type="entry name" value="Uridine diphospho-N-Acetylenolpyruvylglucosamine reductase, MurB, C-terminal domain"/>
    <property type="match status" value="1"/>
</dbReference>
<evidence type="ECO:0000256" key="3">
    <source>
        <dbReference type="ARBA" id="ARBA00004496"/>
    </source>
</evidence>
<evidence type="ECO:0000256" key="11">
    <source>
        <dbReference type="ARBA" id="ARBA00022827"/>
    </source>
</evidence>
<keyword evidence="17 20" id="KW-0961">Cell wall biogenesis/degradation</keyword>
<protein>
    <recommendedName>
        <fullName evidence="7 20">UDP-N-acetylenolpyruvoylglucosamine reductase</fullName>
        <ecNumber evidence="6 20">1.3.1.98</ecNumber>
    </recommendedName>
    <alternativeName>
        <fullName evidence="18 20">UDP-N-acetylmuramate dehydrogenase</fullName>
    </alternativeName>
</protein>
<dbReference type="Gene3D" id="3.30.43.10">
    <property type="entry name" value="Uridine Diphospho-n-acetylenolpyruvylglucosamine Reductase, domain 2"/>
    <property type="match status" value="1"/>
</dbReference>
<evidence type="ECO:0000256" key="20">
    <source>
        <dbReference type="HAMAP-Rule" id="MF_00037"/>
    </source>
</evidence>
<keyword evidence="10 20" id="KW-0285">Flavoprotein</keyword>
<keyword evidence="8 20" id="KW-0963">Cytoplasm</keyword>
<evidence type="ECO:0000256" key="13">
    <source>
        <dbReference type="ARBA" id="ARBA00022960"/>
    </source>
</evidence>
<keyword evidence="16 20" id="KW-0131">Cell cycle</keyword>
<dbReference type="RefSeq" id="WP_077427829.1">
    <property type="nucleotide sequence ID" value="NZ_MLHH01000023.1"/>
</dbReference>
<dbReference type="UniPathway" id="UPA00219"/>
<comment type="catalytic activity">
    <reaction evidence="19 20">
        <text>UDP-N-acetyl-alpha-D-muramate + NADP(+) = UDP-N-acetyl-3-O-(1-carboxyvinyl)-alpha-D-glucosamine + NADPH + H(+)</text>
        <dbReference type="Rhea" id="RHEA:12248"/>
        <dbReference type="ChEBI" id="CHEBI:15378"/>
        <dbReference type="ChEBI" id="CHEBI:57783"/>
        <dbReference type="ChEBI" id="CHEBI:58349"/>
        <dbReference type="ChEBI" id="CHEBI:68483"/>
        <dbReference type="ChEBI" id="CHEBI:70757"/>
        <dbReference type="EC" id="1.3.1.98"/>
    </reaction>
</comment>
<dbReference type="GO" id="GO:0009252">
    <property type="term" value="P:peptidoglycan biosynthetic process"/>
    <property type="evidence" value="ECO:0007669"/>
    <property type="project" value="UniProtKB-UniRule"/>
</dbReference>
<dbReference type="InterPro" id="IPR003170">
    <property type="entry name" value="MurB"/>
</dbReference>
<dbReference type="PROSITE" id="PS51387">
    <property type="entry name" value="FAD_PCMH"/>
    <property type="match status" value="1"/>
</dbReference>
<keyword evidence="23" id="KW-1185">Reference proteome</keyword>
<dbReference type="SUPFAM" id="SSF56176">
    <property type="entry name" value="FAD-binding/transporter-associated domain-like"/>
    <property type="match status" value="1"/>
</dbReference>
<keyword evidence="14 20" id="KW-0573">Peptidoglycan synthesis</keyword>
<feature type="active site" evidence="20">
    <location>
        <position position="158"/>
    </location>
</feature>